<feature type="compositionally biased region" description="Basic residues" evidence="1">
    <location>
        <begin position="54"/>
        <end position="67"/>
    </location>
</feature>
<comment type="caution">
    <text evidence="2">The sequence shown here is derived from an EMBL/GenBank/DDBJ whole genome shotgun (WGS) entry which is preliminary data.</text>
</comment>
<feature type="region of interest" description="Disordered" evidence="1">
    <location>
        <begin position="48"/>
        <end position="67"/>
    </location>
</feature>
<reference evidence="2 3" key="1">
    <citation type="submission" date="2020-05" db="EMBL/GenBank/DDBJ databases">
        <title>WGS assembly of Panicum virgatum.</title>
        <authorList>
            <person name="Lovell J.T."/>
            <person name="Jenkins J."/>
            <person name="Shu S."/>
            <person name="Juenger T.E."/>
            <person name="Schmutz J."/>
        </authorList>
    </citation>
    <scope>NUCLEOTIDE SEQUENCE [LARGE SCALE GENOMIC DNA]</scope>
    <source>
        <strain evidence="3">cv. AP13</strain>
    </source>
</reference>
<keyword evidence="3" id="KW-1185">Reference proteome</keyword>
<name>A0A8T0UIN7_PANVG</name>
<gene>
    <name evidence="2" type="ORF">PVAP13_3NG210101</name>
</gene>
<evidence type="ECO:0000256" key="1">
    <source>
        <dbReference type="SAM" id="MobiDB-lite"/>
    </source>
</evidence>
<organism evidence="2 3">
    <name type="scientific">Panicum virgatum</name>
    <name type="common">Blackwell switchgrass</name>
    <dbReference type="NCBI Taxonomy" id="38727"/>
    <lineage>
        <taxon>Eukaryota</taxon>
        <taxon>Viridiplantae</taxon>
        <taxon>Streptophyta</taxon>
        <taxon>Embryophyta</taxon>
        <taxon>Tracheophyta</taxon>
        <taxon>Spermatophyta</taxon>
        <taxon>Magnoliopsida</taxon>
        <taxon>Liliopsida</taxon>
        <taxon>Poales</taxon>
        <taxon>Poaceae</taxon>
        <taxon>PACMAD clade</taxon>
        <taxon>Panicoideae</taxon>
        <taxon>Panicodae</taxon>
        <taxon>Paniceae</taxon>
        <taxon>Panicinae</taxon>
        <taxon>Panicum</taxon>
        <taxon>Panicum sect. Hiantes</taxon>
    </lineage>
</organism>
<accession>A0A8T0UIN7</accession>
<evidence type="ECO:0000313" key="2">
    <source>
        <dbReference type="EMBL" id="KAG2620684.1"/>
    </source>
</evidence>
<dbReference type="AlphaFoldDB" id="A0A8T0UIN7"/>
<evidence type="ECO:0000313" key="3">
    <source>
        <dbReference type="Proteomes" id="UP000823388"/>
    </source>
</evidence>
<proteinExistence type="predicted"/>
<dbReference type="EMBL" id="CM029042">
    <property type="protein sequence ID" value="KAG2620684.1"/>
    <property type="molecule type" value="Genomic_DNA"/>
</dbReference>
<sequence>MVPQEVVGQGHACGGVRDIDEAVRAGLKGAVVDPHVGGTEDGDAVAVRQATTGRQRRRRQRRPRRLAVAHGEPVDDDVAHVVQHEAGAAVPDDHGGAAVPDDHGGAAPVHGLVRGHDQLLLGPDGHVTRERDPQGLLLDEAVAEGARRRGRRVFVARVRHHVRLAVLAAAGVTAEPDGAVGEALPVVRPAGVAAPAVVDRVAGAAVVVGKHSSVQ</sequence>
<protein>
    <submittedName>
        <fullName evidence="2">Uncharacterized protein</fullName>
    </submittedName>
</protein>
<dbReference type="Proteomes" id="UP000823388">
    <property type="component" value="Chromosome 3N"/>
</dbReference>